<feature type="domain" description="Methyltransferase type 11" evidence="2">
    <location>
        <begin position="119"/>
        <end position="163"/>
    </location>
</feature>
<evidence type="ECO:0000259" key="2">
    <source>
        <dbReference type="Pfam" id="PF08241"/>
    </source>
</evidence>
<dbReference type="Proteomes" id="UP000738325">
    <property type="component" value="Unassembled WGS sequence"/>
</dbReference>
<feature type="region of interest" description="Disordered" evidence="1">
    <location>
        <begin position="23"/>
        <end position="45"/>
    </location>
</feature>
<name>A0A9P6RTW7_9FUNG</name>
<sequence>DMASEKPETDFVGCPQIMFTTSNAEKNTPVLPSRPRGLLGADQSQQGTISASALAAATASDASSATTTTPTTTTTTMPISTPSSAPKSAAAASSTSLPVTNARPSLRPRNCYFHSEIPLNRLPFSNEEFDFVYQRRQCVVLMSTEWQRTVLELFRVLKRGGWVELLEPDLFLQGGGELCKLAGEFNIGFFEALGRNPKIVHEMQQVLESAGFINVSVKVFSIPLGWGGVIGQAMLVNQRQFVKELEPIYVRQGHGTSDDYWELTKNIFEEAVNKKAYCNYYVAVGQKPATESEKVMHQQQRLQEHEQMEDMKLHMEDMKLQADAHILATPHTTPTVPPMLVPIPEP</sequence>
<dbReference type="OrthoDB" id="2013972at2759"/>
<protein>
    <recommendedName>
        <fullName evidence="2">Methyltransferase type 11 domain-containing protein</fullName>
    </recommendedName>
</protein>
<reference evidence="3" key="1">
    <citation type="journal article" date="2020" name="Fungal Divers.">
        <title>Resolving the Mortierellaceae phylogeny through synthesis of multi-gene phylogenetics and phylogenomics.</title>
        <authorList>
            <person name="Vandepol N."/>
            <person name="Liber J."/>
            <person name="Desiro A."/>
            <person name="Na H."/>
            <person name="Kennedy M."/>
            <person name="Barry K."/>
            <person name="Grigoriev I.V."/>
            <person name="Miller A.N."/>
            <person name="O'Donnell K."/>
            <person name="Stajich J.E."/>
            <person name="Bonito G."/>
        </authorList>
    </citation>
    <scope>NUCLEOTIDE SEQUENCE</scope>
    <source>
        <strain evidence="3">REB-010B</strain>
    </source>
</reference>
<feature type="compositionally biased region" description="Low complexity" evidence="1">
    <location>
        <begin position="57"/>
        <end position="96"/>
    </location>
</feature>
<dbReference type="InterPro" id="IPR029063">
    <property type="entry name" value="SAM-dependent_MTases_sf"/>
</dbReference>
<organism evidence="3 4">
    <name type="scientific">Dissophora globulifera</name>
    <dbReference type="NCBI Taxonomy" id="979702"/>
    <lineage>
        <taxon>Eukaryota</taxon>
        <taxon>Fungi</taxon>
        <taxon>Fungi incertae sedis</taxon>
        <taxon>Mucoromycota</taxon>
        <taxon>Mortierellomycotina</taxon>
        <taxon>Mortierellomycetes</taxon>
        <taxon>Mortierellales</taxon>
        <taxon>Mortierellaceae</taxon>
        <taxon>Dissophora</taxon>
    </lineage>
</organism>
<evidence type="ECO:0000313" key="4">
    <source>
        <dbReference type="Proteomes" id="UP000738325"/>
    </source>
</evidence>
<dbReference type="AlphaFoldDB" id="A0A9P6RTW7"/>
<evidence type="ECO:0000313" key="3">
    <source>
        <dbReference type="EMBL" id="KAG0325774.1"/>
    </source>
</evidence>
<accession>A0A9P6RTW7</accession>
<comment type="caution">
    <text evidence="3">The sequence shown here is derived from an EMBL/GenBank/DDBJ whole genome shotgun (WGS) entry which is preliminary data.</text>
</comment>
<proteinExistence type="predicted"/>
<feature type="non-terminal residue" evidence="3">
    <location>
        <position position="1"/>
    </location>
</feature>
<dbReference type="GO" id="GO:0008757">
    <property type="term" value="F:S-adenosylmethionine-dependent methyltransferase activity"/>
    <property type="evidence" value="ECO:0007669"/>
    <property type="project" value="InterPro"/>
</dbReference>
<dbReference type="Gene3D" id="3.40.50.150">
    <property type="entry name" value="Vaccinia Virus protein VP39"/>
    <property type="match status" value="1"/>
</dbReference>
<dbReference type="EMBL" id="JAAAIP010000101">
    <property type="protein sequence ID" value="KAG0325774.1"/>
    <property type="molecule type" value="Genomic_DNA"/>
</dbReference>
<dbReference type="Pfam" id="PF08241">
    <property type="entry name" value="Methyltransf_11"/>
    <property type="match status" value="1"/>
</dbReference>
<evidence type="ECO:0000256" key="1">
    <source>
        <dbReference type="SAM" id="MobiDB-lite"/>
    </source>
</evidence>
<dbReference type="SUPFAM" id="SSF53335">
    <property type="entry name" value="S-adenosyl-L-methionine-dependent methyltransferases"/>
    <property type="match status" value="1"/>
</dbReference>
<feature type="region of interest" description="Disordered" evidence="1">
    <location>
        <begin position="57"/>
        <end position="102"/>
    </location>
</feature>
<dbReference type="InterPro" id="IPR013216">
    <property type="entry name" value="Methyltransf_11"/>
</dbReference>
<keyword evidence="4" id="KW-1185">Reference proteome</keyword>
<gene>
    <name evidence="3" type="ORF">BGZ99_000151</name>
</gene>